<sequence length="792" mass="88707">MRTVRAKQPQNLLSKRLTALQESLSGSLSWVESYRQHTPRLALEAETLTVKLRRARFQAATLAQQLARPATLALYGQSQAGKAWLLSEMVADAQGQLITRLGEKSLNYFSHINPGNLDFAAATRFSHQREPLSEQWPVELELLNEAEILRLLTGVADAAAIPDVRQIESTLKKLQRHKVSEGVAGLESDALVALWAWCRRNRPHRDLLDRHFWPQAIELAPWLSVDDRAELFALLWPQQPELTETWRMLVHQRHQLRNCQRLLAPVSLLVDASQLPAERLIASGAESDTAEPIDVCPLAGLRIGKPQTVALGTLMLLTRELVIPLSSTPRQALYDDADMLELPAPGVPMDENVAEDRRLLTARDPLRASLLEMKRALLPGWYAERQGIDLLLVCTAASQRQDAELASQVLREWHLHQPALQSGEKPRLIWAITAWDARHQQHNVDEAVQRQIGQPGQSWGSMLALDRAGVERMSEWLSSEMQPEGRREKLAAQLTHLQTAVVDRLLAPWTETEANAQQAAKKQAIADTLLKCLQHRTGLHGELLERLQPARDALRQLWLMPQESGERFTATAPASTQPHFGIGFEFDLFSDSPFEAERIASEQSQSIEQRFGQQVLTLWLGHLRQLPENPGLLTLLNIDKATLEMLVEELITASFRLGIAEKLQQALHEPDAQQASHDARADRQVSRAMTVLGDFVAWLGFLQRPEAERPASRVNRGQKIFSRPPAPSVNFAAGQRLTRLSAAPANHTAFYIYDWLVGLNTLIVENNGFTGGGELPVEAREVLNALLKPLRN</sequence>
<keyword evidence="2" id="KW-1185">Reference proteome</keyword>
<name>A0ABW7PW17_9GAMM</name>
<dbReference type="RefSeq" id="WP_397214278.1">
    <property type="nucleotide sequence ID" value="NZ_JBGFSN010000004.1"/>
</dbReference>
<evidence type="ECO:0000313" key="1">
    <source>
        <dbReference type="EMBL" id="MFH8134461.1"/>
    </source>
</evidence>
<proteinExistence type="predicted"/>
<dbReference type="Pfam" id="PF10139">
    <property type="entry name" value="Virul_Fac"/>
    <property type="match status" value="2"/>
</dbReference>
<reference evidence="1 2" key="1">
    <citation type="submission" date="2024-08" db="EMBL/GenBank/DDBJ databases">
        <title>Pantoea ronii - a newly identified human opportunistic pathogen.</title>
        <authorList>
            <person name="Keidar-Friedman D."/>
            <person name="Sorek N."/>
            <person name="Leshin-Carmel D."/>
            <person name="Tsur A."/>
            <person name="Amsalem M."/>
            <person name="Tolkach D."/>
            <person name="Brosh-Nissimov T."/>
        </authorList>
    </citation>
    <scope>NUCLEOTIDE SEQUENCE [LARGE SCALE GENOMIC DNA]</scope>
    <source>
        <strain evidence="1 2">AA23256</strain>
    </source>
</reference>
<protein>
    <submittedName>
        <fullName evidence="1">Virulence factor SrfC family protein</fullName>
    </submittedName>
</protein>
<evidence type="ECO:0000313" key="2">
    <source>
        <dbReference type="Proteomes" id="UP001611251"/>
    </source>
</evidence>
<accession>A0ABW7PW17</accession>
<comment type="caution">
    <text evidence="1">The sequence shown here is derived from an EMBL/GenBank/DDBJ whole genome shotgun (WGS) entry which is preliminary data.</text>
</comment>
<organism evidence="1 2">
    <name type="scientific">Pantoea osteomyelitidis</name>
    <dbReference type="NCBI Taxonomy" id="3230026"/>
    <lineage>
        <taxon>Bacteria</taxon>
        <taxon>Pseudomonadati</taxon>
        <taxon>Pseudomonadota</taxon>
        <taxon>Gammaproteobacteria</taxon>
        <taxon>Enterobacterales</taxon>
        <taxon>Erwiniaceae</taxon>
        <taxon>Pantoea</taxon>
    </lineage>
</organism>
<dbReference type="EMBL" id="JBGFSN010000004">
    <property type="protein sequence ID" value="MFH8134461.1"/>
    <property type="molecule type" value="Genomic_DNA"/>
</dbReference>
<gene>
    <name evidence="1" type="ORF">ABU178_09810</name>
</gene>
<dbReference type="InterPro" id="IPR017030">
    <property type="entry name" value="Vir_effector_SfrC"/>
</dbReference>
<dbReference type="PIRSF" id="PIRSF034586">
    <property type="entry name" value="Vir_effector_SfrC"/>
    <property type="match status" value="1"/>
</dbReference>
<dbReference type="Proteomes" id="UP001611251">
    <property type="component" value="Unassembled WGS sequence"/>
</dbReference>